<dbReference type="EMBL" id="JAPZVP010000006">
    <property type="protein sequence ID" value="MDA1359798.1"/>
    <property type="molecule type" value="Genomic_DNA"/>
</dbReference>
<dbReference type="AlphaFoldDB" id="A0A9X3PA81"/>
<organism evidence="1 2">
    <name type="scientific">Glycomyces luteolus</name>
    <dbReference type="NCBI Taxonomy" id="2670330"/>
    <lineage>
        <taxon>Bacteria</taxon>
        <taxon>Bacillati</taxon>
        <taxon>Actinomycetota</taxon>
        <taxon>Actinomycetes</taxon>
        <taxon>Glycomycetales</taxon>
        <taxon>Glycomycetaceae</taxon>
        <taxon>Glycomyces</taxon>
    </lineage>
</organism>
<keyword evidence="2" id="KW-1185">Reference proteome</keyword>
<name>A0A9X3PA81_9ACTN</name>
<protein>
    <submittedName>
        <fullName evidence="1">Uncharacterized protein</fullName>
    </submittedName>
</protein>
<sequence>MGYEATYRGRIELDPPMNTATWLGLQGREDFGDVAPNPRRILDPVIVPVLSRDRRLVVAVEPGEFGCKPSVMYLVLRDFAWFASLFTDEDNRRFRRFSGSFEGQGEDGKRYRLTIGDTDPINQEVFDQPEYPTD</sequence>
<accession>A0A9X3PA81</accession>
<reference evidence="1" key="1">
    <citation type="submission" date="2022-12" db="EMBL/GenBank/DDBJ databases">
        <title>Gycomyces niveus sp.nov.,a novel actinomycete isolated from soil in Shouguan.</title>
        <authorList>
            <person name="Yang X."/>
        </authorList>
    </citation>
    <scope>NUCLEOTIDE SEQUENCE</scope>
    <source>
        <strain evidence="1">NEAU-A15</strain>
    </source>
</reference>
<comment type="caution">
    <text evidence="1">The sequence shown here is derived from an EMBL/GenBank/DDBJ whole genome shotgun (WGS) entry which is preliminary data.</text>
</comment>
<dbReference type="Proteomes" id="UP001146067">
    <property type="component" value="Unassembled WGS sequence"/>
</dbReference>
<dbReference type="RefSeq" id="WP_270109682.1">
    <property type="nucleotide sequence ID" value="NZ_JAPZVP010000006.1"/>
</dbReference>
<proteinExistence type="predicted"/>
<evidence type="ECO:0000313" key="2">
    <source>
        <dbReference type="Proteomes" id="UP001146067"/>
    </source>
</evidence>
<gene>
    <name evidence="1" type="ORF">O1R50_09200</name>
</gene>
<evidence type="ECO:0000313" key="1">
    <source>
        <dbReference type="EMBL" id="MDA1359798.1"/>
    </source>
</evidence>